<evidence type="ECO:0000256" key="1">
    <source>
        <dbReference type="SAM" id="MobiDB-lite"/>
    </source>
</evidence>
<keyword evidence="2" id="KW-1133">Transmembrane helix</keyword>
<proteinExistence type="predicted"/>
<keyword evidence="2" id="KW-0812">Transmembrane</keyword>
<feature type="compositionally biased region" description="Basic and acidic residues" evidence="1">
    <location>
        <begin position="176"/>
        <end position="187"/>
    </location>
</feature>
<feature type="compositionally biased region" description="Polar residues" evidence="1">
    <location>
        <begin position="192"/>
        <end position="202"/>
    </location>
</feature>
<feature type="transmembrane region" description="Helical" evidence="2">
    <location>
        <begin position="7"/>
        <end position="23"/>
    </location>
</feature>
<sequence>MQAARNNVLLAVPAFLYAINNYLKFTMQLYFNPATVKMLSNLKVLVIAVLLKIVMKRRFSIIQELAATVNKLFTGHIRRYRRSTTVPGRRHWVRTGGGSSDGYWVSPVPRLTGNWGVVSPGRRENEELGRSERAQGRRRCTSKNSNASVNAVTTRSGKVVDGPSPTVVDEEEPVDEEIKLETPDGRVHPSLRPTSTSPVSRSQEVKKTMKWELARARRQDKFTERPITIDDLKNVPFPQFLIKQKNEQEFSQFLDILKQLRITLPFTIVLNKMPKYAKFLKEMLNNKKKLEAVSDITLDTNCLTVVQNKLPEKLNDHGTFTIPCIFGSSSVTHALADLGRPFLRTARALVDVFEGTITLRVEEESVKFKVGGSGDKKILNESIYMLESFKSCVDRCIGFVTRKELMVGNTLIEGENESVIEPTNWEVQEDLKNLDD</sequence>
<dbReference type="PANTHER" id="PTHR33067">
    <property type="entry name" value="RNA-DIRECTED DNA POLYMERASE-RELATED"/>
    <property type="match status" value="1"/>
</dbReference>
<protein>
    <submittedName>
        <fullName evidence="3">Uncharacterized protein</fullName>
    </submittedName>
</protein>
<dbReference type="EMBL" id="JBCNJP010000024">
    <property type="protein sequence ID" value="KAK9056722.1"/>
    <property type="molecule type" value="Genomic_DNA"/>
</dbReference>
<keyword evidence="4" id="KW-1185">Reference proteome</keyword>
<dbReference type="Proteomes" id="UP001408789">
    <property type="component" value="Unassembled WGS sequence"/>
</dbReference>
<feature type="region of interest" description="Disordered" evidence="1">
    <location>
        <begin position="116"/>
        <end position="206"/>
    </location>
</feature>
<keyword evidence="2" id="KW-0472">Membrane</keyword>
<organism evidence="3 4">
    <name type="scientific">Deinandra increscens subsp. villosa</name>
    <dbReference type="NCBI Taxonomy" id="3103831"/>
    <lineage>
        <taxon>Eukaryota</taxon>
        <taxon>Viridiplantae</taxon>
        <taxon>Streptophyta</taxon>
        <taxon>Embryophyta</taxon>
        <taxon>Tracheophyta</taxon>
        <taxon>Spermatophyta</taxon>
        <taxon>Magnoliopsida</taxon>
        <taxon>eudicotyledons</taxon>
        <taxon>Gunneridae</taxon>
        <taxon>Pentapetalae</taxon>
        <taxon>asterids</taxon>
        <taxon>campanulids</taxon>
        <taxon>Asterales</taxon>
        <taxon>Asteraceae</taxon>
        <taxon>Asteroideae</taxon>
        <taxon>Heliantheae alliance</taxon>
        <taxon>Madieae</taxon>
        <taxon>Madiinae</taxon>
        <taxon>Deinandra</taxon>
    </lineage>
</organism>
<evidence type="ECO:0000313" key="3">
    <source>
        <dbReference type="EMBL" id="KAK9056722.1"/>
    </source>
</evidence>
<gene>
    <name evidence="3" type="ORF">SSX86_024085</name>
</gene>
<evidence type="ECO:0000313" key="4">
    <source>
        <dbReference type="Proteomes" id="UP001408789"/>
    </source>
</evidence>
<dbReference type="PANTHER" id="PTHR33067:SF35">
    <property type="entry name" value="ASPARTIC PEPTIDASE DDI1-TYPE DOMAIN-CONTAINING PROTEIN"/>
    <property type="match status" value="1"/>
</dbReference>
<reference evidence="3 4" key="1">
    <citation type="submission" date="2024-04" db="EMBL/GenBank/DDBJ databases">
        <title>The reference genome of an endangered Asteraceae, Deinandra increscens subsp. villosa, native to the Central Coast of California.</title>
        <authorList>
            <person name="Guilliams M."/>
            <person name="Hasenstab-Lehman K."/>
            <person name="Meyer R."/>
            <person name="Mcevoy S."/>
        </authorList>
    </citation>
    <scope>NUCLEOTIDE SEQUENCE [LARGE SCALE GENOMIC DNA]</scope>
    <source>
        <tissue evidence="3">Leaf</tissue>
    </source>
</reference>
<accession>A0AAP0CMR4</accession>
<dbReference type="AlphaFoldDB" id="A0AAP0CMR4"/>
<evidence type="ECO:0000256" key="2">
    <source>
        <dbReference type="SAM" id="Phobius"/>
    </source>
</evidence>
<name>A0AAP0CMR4_9ASTR</name>
<feature type="compositionally biased region" description="Basic and acidic residues" evidence="1">
    <location>
        <begin position="121"/>
        <end position="135"/>
    </location>
</feature>
<feature type="compositionally biased region" description="Polar residues" evidence="1">
    <location>
        <begin position="142"/>
        <end position="156"/>
    </location>
</feature>
<comment type="caution">
    <text evidence="3">The sequence shown here is derived from an EMBL/GenBank/DDBJ whole genome shotgun (WGS) entry which is preliminary data.</text>
</comment>